<feature type="signal peptide" evidence="10">
    <location>
        <begin position="1"/>
        <end position="21"/>
    </location>
</feature>
<evidence type="ECO:0000313" key="14">
    <source>
        <dbReference type="Proteomes" id="UP000198785"/>
    </source>
</evidence>
<feature type="domain" description="TonB-dependent receptor-like beta-barrel" evidence="11">
    <location>
        <begin position="508"/>
        <end position="865"/>
    </location>
</feature>
<evidence type="ECO:0000256" key="5">
    <source>
        <dbReference type="ARBA" id="ARBA00023077"/>
    </source>
</evidence>
<keyword evidence="14" id="KW-1185">Reference proteome</keyword>
<evidence type="ECO:0000256" key="2">
    <source>
        <dbReference type="ARBA" id="ARBA00022448"/>
    </source>
</evidence>
<dbReference type="Gene3D" id="2.170.130.10">
    <property type="entry name" value="TonB-dependent receptor, plug domain"/>
    <property type="match status" value="1"/>
</dbReference>
<dbReference type="NCBIfam" id="TIGR04057">
    <property type="entry name" value="SusC_RagA_signa"/>
    <property type="match status" value="1"/>
</dbReference>
<reference evidence="13 14" key="1">
    <citation type="submission" date="2016-10" db="EMBL/GenBank/DDBJ databases">
        <authorList>
            <person name="de Groot N.N."/>
        </authorList>
    </citation>
    <scope>NUCLEOTIDE SEQUENCE [LARGE SCALE GENOMIC DNA]</scope>
    <source>
        <strain evidence="13 14">DSM 22789</strain>
    </source>
</reference>
<feature type="chain" id="PRO_5011625107" evidence="10">
    <location>
        <begin position="22"/>
        <end position="1058"/>
    </location>
</feature>
<evidence type="ECO:0000256" key="8">
    <source>
        <dbReference type="PROSITE-ProRule" id="PRU01360"/>
    </source>
</evidence>
<evidence type="ECO:0000256" key="4">
    <source>
        <dbReference type="ARBA" id="ARBA00022692"/>
    </source>
</evidence>
<dbReference type="STRING" id="683125.SAMN05660206_11626"/>
<evidence type="ECO:0000259" key="12">
    <source>
        <dbReference type="Pfam" id="PF07715"/>
    </source>
</evidence>
<keyword evidence="6 8" id="KW-0472">Membrane</keyword>
<dbReference type="OrthoDB" id="9768177at2"/>
<keyword evidence="10" id="KW-0732">Signal</keyword>
<dbReference type="InterPro" id="IPR023997">
    <property type="entry name" value="TonB-dep_OMP_SusC/RagA_CS"/>
</dbReference>
<evidence type="ECO:0000259" key="11">
    <source>
        <dbReference type="Pfam" id="PF00593"/>
    </source>
</evidence>
<dbReference type="InterPro" id="IPR037066">
    <property type="entry name" value="Plug_dom_sf"/>
</dbReference>
<evidence type="ECO:0000256" key="6">
    <source>
        <dbReference type="ARBA" id="ARBA00023136"/>
    </source>
</evidence>
<dbReference type="InterPro" id="IPR000531">
    <property type="entry name" value="Beta-barrel_TonB"/>
</dbReference>
<dbReference type="Gene3D" id="2.40.170.20">
    <property type="entry name" value="TonB-dependent receptor, beta-barrel domain"/>
    <property type="match status" value="1"/>
</dbReference>
<dbReference type="InterPro" id="IPR008969">
    <property type="entry name" value="CarboxyPept-like_regulatory"/>
</dbReference>
<name>A0A1I6VQJ5_9SPHI</name>
<evidence type="ECO:0000256" key="3">
    <source>
        <dbReference type="ARBA" id="ARBA00022452"/>
    </source>
</evidence>
<dbReference type="EMBL" id="FOZZ01000016">
    <property type="protein sequence ID" value="SFT15851.1"/>
    <property type="molecule type" value="Genomic_DNA"/>
</dbReference>
<dbReference type="InterPro" id="IPR036942">
    <property type="entry name" value="Beta-barrel_TonB_sf"/>
</dbReference>
<keyword evidence="2 8" id="KW-0813">Transport</keyword>
<comment type="similarity">
    <text evidence="8 9">Belongs to the TonB-dependent receptor family.</text>
</comment>
<dbReference type="SUPFAM" id="SSF49464">
    <property type="entry name" value="Carboxypeptidase regulatory domain-like"/>
    <property type="match status" value="1"/>
</dbReference>
<dbReference type="InterPro" id="IPR039426">
    <property type="entry name" value="TonB-dep_rcpt-like"/>
</dbReference>
<comment type="subcellular location">
    <subcellularLocation>
        <location evidence="1 8">Cell outer membrane</location>
        <topology evidence="1 8">Multi-pass membrane protein</topology>
    </subcellularLocation>
</comment>
<proteinExistence type="inferred from homology"/>
<evidence type="ECO:0000256" key="7">
    <source>
        <dbReference type="ARBA" id="ARBA00023237"/>
    </source>
</evidence>
<dbReference type="Pfam" id="PF07715">
    <property type="entry name" value="Plug"/>
    <property type="match status" value="1"/>
</dbReference>
<dbReference type="RefSeq" id="WP_093367494.1">
    <property type="nucleotide sequence ID" value="NZ_FOZZ01000016.1"/>
</dbReference>
<feature type="domain" description="TonB-dependent receptor plug" evidence="12">
    <location>
        <begin position="117"/>
        <end position="221"/>
    </location>
</feature>
<keyword evidence="3 8" id="KW-1134">Transmembrane beta strand</keyword>
<organism evidence="13 14">
    <name type="scientific">Sphingobacterium wenxiniae</name>
    <dbReference type="NCBI Taxonomy" id="683125"/>
    <lineage>
        <taxon>Bacteria</taxon>
        <taxon>Pseudomonadati</taxon>
        <taxon>Bacteroidota</taxon>
        <taxon>Sphingobacteriia</taxon>
        <taxon>Sphingobacteriales</taxon>
        <taxon>Sphingobacteriaceae</taxon>
        <taxon>Sphingobacterium</taxon>
    </lineage>
</organism>
<protein>
    <submittedName>
        <fullName evidence="13">TonB-linked outer membrane protein, SusC/RagA family</fullName>
    </submittedName>
</protein>
<dbReference type="InterPro" id="IPR012910">
    <property type="entry name" value="Plug_dom"/>
</dbReference>
<gene>
    <name evidence="13" type="ORF">SAMN05660206_11626</name>
</gene>
<dbReference type="InterPro" id="IPR023996">
    <property type="entry name" value="TonB-dep_OMP_SusC/RagA"/>
</dbReference>
<sequence length="1058" mass="120305">MKSYILSAMFAMAFLIGAAQHRIEGTVRGQDSRSVIAAAVINGPDNRVLSVSGTDGTFSFIRPQGVDSVLISHLGYQAKWFNIADVNTLDVFLSVNNNELEEIEISTGYFTVPKNRSTGSFESADNRLLNQAVSTDILSRLEGVVGSLNFDRRTDGHSHSLKLRLRGLSTINSDETPLIILDNFPFNGSLESINPNDVENITVLKDAAATSIWGARAGNGVIVINTKRAKANEPTKVMANISYRVETKPDLNYNPYFIRSSSFIPMEESLFERGFYTANDPGQSPQTPIVERLFDLKENRISFSEYETLRNKMVGSDYRRDIERYLLRTGLNSQYFVSLTSGGEKLSTMVSLGFDKNKDSQIDNEYQRATLSLKNSYKLNSIIDFSTNVNYFHSRRWQGALNPNDLIPRGKMALYPYASLMEAGFPAAIPKNHRLDYAYNAQNIGLLDWEYKPLAEKGMNRTLVEMPEYRVSTALNIKPIPAFILTLMYEKQAGKSNTETLYDKNSYYVRNEINRFTQVDGSHIFPQGDILRNLTSSRNSDFFRINASYEQNILDDHEISLLAGTEWNRRNEKIIPGTVLYGFDRDVGTGQTMFDYTKRYPTLPNGTARITSPPSYYNEFDDRFLSYYFNGAYLFRKKYNITTSVRKDMSNLFGVQQNQKGVPLWSVGGAWDIAKENFFPWNSINSVRLRATYGSSGNLDKTVTALTTIYYSTSSLTENRFARIETPPNPNLRWERVNTLNLGTDLILQNNRIRLTVEWYKKNGKDLMGLRELDPTGGYLNAYRINYAELKTYGADISLHAKVVDKKFSWETSLFASWVRDRISEYSEEPRPQTMVGAISHPLINRPRYAIYSYPWQGLDNAGNPLVKVGDAVSTDYVAFNSDLQLEDLIYHGPASPTFFGNLRNRFSYGSFSLAVNLRWKSGFYYRSPSISYGDLFNSWKGHRDFDNRWQKPGDEKNTDIPSMPEGSFSYLRDVVYLASEHHVKRGDNIRIQDMFFEYNFALGKRAGRAKLGNTRIFVHATNIGIIWKANNDGLDPDIPFSLIPEQKNISFGLQTTF</sequence>
<dbReference type="GO" id="GO:0009279">
    <property type="term" value="C:cell outer membrane"/>
    <property type="evidence" value="ECO:0007669"/>
    <property type="project" value="UniProtKB-SubCell"/>
</dbReference>
<accession>A0A1I6VQJ5</accession>
<keyword evidence="5 9" id="KW-0798">TonB box</keyword>
<keyword evidence="7 8" id="KW-0998">Cell outer membrane</keyword>
<evidence type="ECO:0000256" key="10">
    <source>
        <dbReference type="SAM" id="SignalP"/>
    </source>
</evidence>
<dbReference type="SUPFAM" id="SSF56935">
    <property type="entry name" value="Porins"/>
    <property type="match status" value="1"/>
</dbReference>
<evidence type="ECO:0000256" key="9">
    <source>
        <dbReference type="RuleBase" id="RU003357"/>
    </source>
</evidence>
<dbReference type="NCBIfam" id="TIGR04056">
    <property type="entry name" value="OMP_RagA_SusC"/>
    <property type="match status" value="1"/>
</dbReference>
<dbReference type="Proteomes" id="UP000198785">
    <property type="component" value="Unassembled WGS sequence"/>
</dbReference>
<keyword evidence="4 8" id="KW-0812">Transmembrane</keyword>
<dbReference type="PROSITE" id="PS52016">
    <property type="entry name" value="TONB_DEPENDENT_REC_3"/>
    <property type="match status" value="1"/>
</dbReference>
<dbReference type="Pfam" id="PF00593">
    <property type="entry name" value="TonB_dep_Rec_b-barrel"/>
    <property type="match status" value="1"/>
</dbReference>
<evidence type="ECO:0000313" key="13">
    <source>
        <dbReference type="EMBL" id="SFT15851.1"/>
    </source>
</evidence>
<dbReference type="AlphaFoldDB" id="A0A1I6VQJ5"/>
<evidence type="ECO:0000256" key="1">
    <source>
        <dbReference type="ARBA" id="ARBA00004571"/>
    </source>
</evidence>